<dbReference type="Pfam" id="PF13302">
    <property type="entry name" value="Acetyltransf_3"/>
    <property type="match status" value="1"/>
</dbReference>
<dbReference type="GO" id="GO:0016747">
    <property type="term" value="F:acyltransferase activity, transferring groups other than amino-acyl groups"/>
    <property type="evidence" value="ECO:0007669"/>
    <property type="project" value="InterPro"/>
</dbReference>
<keyword evidence="3" id="KW-1185">Reference proteome</keyword>
<dbReference type="eggNOG" id="ENOG502RRQY">
    <property type="taxonomic scope" value="Eukaryota"/>
</dbReference>
<organism evidence="2 3">
    <name type="scientific">Cucumis sativus</name>
    <name type="common">Cucumber</name>
    <dbReference type="NCBI Taxonomy" id="3659"/>
    <lineage>
        <taxon>Eukaryota</taxon>
        <taxon>Viridiplantae</taxon>
        <taxon>Streptophyta</taxon>
        <taxon>Embryophyta</taxon>
        <taxon>Tracheophyta</taxon>
        <taxon>Spermatophyta</taxon>
        <taxon>Magnoliopsida</taxon>
        <taxon>eudicotyledons</taxon>
        <taxon>Gunneridae</taxon>
        <taxon>Pentapetalae</taxon>
        <taxon>rosids</taxon>
        <taxon>fabids</taxon>
        <taxon>Cucurbitales</taxon>
        <taxon>Cucurbitaceae</taxon>
        <taxon>Benincaseae</taxon>
        <taxon>Cucumis</taxon>
    </lineage>
</organism>
<dbReference type="KEGG" id="csv:101219695"/>
<name>A0A0A0LA76_CUCSA</name>
<feature type="domain" description="N-acetyltransferase" evidence="1">
    <location>
        <begin position="6"/>
        <end position="165"/>
    </location>
</feature>
<dbReference type="CDD" id="cd04301">
    <property type="entry name" value="NAT_SF"/>
    <property type="match status" value="1"/>
</dbReference>
<dbReference type="Gene3D" id="3.40.630.30">
    <property type="match status" value="1"/>
</dbReference>
<dbReference type="STRING" id="3659.A0A0A0LA76"/>
<reference evidence="2 3" key="3">
    <citation type="journal article" date="2010" name="BMC Genomics">
        <title>Transcriptome sequencing and comparative analysis of cucumber flowers with different sex types.</title>
        <authorList>
            <person name="Guo S."/>
            <person name="Zheng Y."/>
            <person name="Joung J.G."/>
            <person name="Liu S."/>
            <person name="Zhang Z."/>
            <person name="Crasta O.R."/>
            <person name="Sobral B.W."/>
            <person name="Xu Y."/>
            <person name="Huang S."/>
            <person name="Fei Z."/>
        </authorList>
    </citation>
    <scope>NUCLEOTIDE SEQUENCE [LARGE SCALE GENOMIC DNA]</scope>
    <source>
        <strain evidence="3">cv. 9930</strain>
    </source>
</reference>
<dbReference type="PROSITE" id="PS51186">
    <property type="entry name" value="GNAT"/>
    <property type="match status" value="1"/>
</dbReference>
<accession>A0A0A0LA76</accession>
<evidence type="ECO:0000313" key="2">
    <source>
        <dbReference type="EMBL" id="KGN56966.1"/>
    </source>
</evidence>
<reference evidence="2 3" key="1">
    <citation type="journal article" date="2009" name="Nat. Genet.">
        <title>The genome of the cucumber, Cucumis sativus L.</title>
        <authorList>
            <person name="Huang S."/>
            <person name="Li R."/>
            <person name="Zhang Z."/>
            <person name="Li L."/>
            <person name="Gu X."/>
            <person name="Fan W."/>
            <person name="Lucas W.J."/>
            <person name="Wang X."/>
            <person name="Xie B."/>
            <person name="Ni P."/>
            <person name="Ren Y."/>
            <person name="Zhu H."/>
            <person name="Li J."/>
            <person name="Lin K."/>
            <person name="Jin W."/>
            <person name="Fei Z."/>
            <person name="Li G."/>
            <person name="Staub J."/>
            <person name="Kilian A."/>
            <person name="van der Vossen E.A."/>
            <person name="Wu Y."/>
            <person name="Guo J."/>
            <person name="He J."/>
            <person name="Jia Z."/>
            <person name="Ren Y."/>
            <person name="Tian G."/>
            <person name="Lu Y."/>
            <person name="Ruan J."/>
            <person name="Qian W."/>
            <person name="Wang M."/>
            <person name="Huang Q."/>
            <person name="Li B."/>
            <person name="Xuan Z."/>
            <person name="Cao J."/>
            <person name="Asan"/>
            <person name="Wu Z."/>
            <person name="Zhang J."/>
            <person name="Cai Q."/>
            <person name="Bai Y."/>
            <person name="Zhao B."/>
            <person name="Han Y."/>
            <person name="Li Y."/>
            <person name="Li X."/>
            <person name="Wang S."/>
            <person name="Shi Q."/>
            <person name="Liu S."/>
            <person name="Cho W.K."/>
            <person name="Kim J.Y."/>
            <person name="Xu Y."/>
            <person name="Heller-Uszynska K."/>
            <person name="Miao H."/>
            <person name="Cheng Z."/>
            <person name="Zhang S."/>
            <person name="Wu J."/>
            <person name="Yang Y."/>
            <person name="Kang H."/>
            <person name="Li M."/>
            <person name="Liang H."/>
            <person name="Ren X."/>
            <person name="Shi Z."/>
            <person name="Wen M."/>
            <person name="Jian M."/>
            <person name="Yang H."/>
            <person name="Zhang G."/>
            <person name="Yang Z."/>
            <person name="Chen R."/>
            <person name="Liu S."/>
            <person name="Li J."/>
            <person name="Ma L."/>
            <person name="Liu H."/>
            <person name="Zhou Y."/>
            <person name="Zhao J."/>
            <person name="Fang X."/>
            <person name="Li G."/>
            <person name="Fang L."/>
            <person name="Li Y."/>
            <person name="Liu D."/>
            <person name="Zheng H."/>
            <person name="Zhang Y."/>
            <person name="Qin N."/>
            <person name="Li Z."/>
            <person name="Yang G."/>
            <person name="Yang S."/>
            <person name="Bolund L."/>
            <person name="Kristiansen K."/>
            <person name="Zheng H."/>
            <person name="Li S."/>
            <person name="Zhang X."/>
            <person name="Yang H."/>
            <person name="Wang J."/>
            <person name="Sun R."/>
            <person name="Zhang B."/>
            <person name="Jiang S."/>
            <person name="Wang J."/>
            <person name="Du Y."/>
            <person name="Li S."/>
        </authorList>
    </citation>
    <scope>NUCLEOTIDE SEQUENCE [LARGE SCALE GENOMIC DNA]</scope>
    <source>
        <strain evidence="3">cv. 9930</strain>
    </source>
</reference>
<dbReference type="OMA" id="ETMFRYF"/>
<dbReference type="InterPro" id="IPR000182">
    <property type="entry name" value="GNAT_dom"/>
</dbReference>
<sequence length="170" mass="19509">MNSSRISIRPFNLSDADDFLRWASDERVTRYLRWNTITSKEEALTYLEKVAIPHQWRRSICLDGRSVGYVSFKPESEEKCRAHISYAVAAEHWGQGIATIALRAAIPAALRQFPELVRVQAMVEVENEGSQKVLEKLGFCREGVLRKYGFCKGEIRDLVVFSLLRTDQLM</sequence>
<dbReference type="AlphaFoldDB" id="A0A0A0LA76"/>
<dbReference type="OrthoDB" id="630895at2759"/>
<evidence type="ECO:0000313" key="3">
    <source>
        <dbReference type="Proteomes" id="UP000029981"/>
    </source>
</evidence>
<dbReference type="PANTHER" id="PTHR46067">
    <property type="entry name" value="ACYL-COA N-ACYLTRANSFERASES (NAT) SUPERFAMILY PROTEIN"/>
    <property type="match status" value="1"/>
</dbReference>
<evidence type="ECO:0000259" key="1">
    <source>
        <dbReference type="PROSITE" id="PS51186"/>
    </source>
</evidence>
<dbReference type="Proteomes" id="UP000029981">
    <property type="component" value="Chromosome 3"/>
</dbReference>
<dbReference type="SUPFAM" id="SSF55729">
    <property type="entry name" value="Acyl-CoA N-acyltransferases (Nat)"/>
    <property type="match status" value="1"/>
</dbReference>
<protein>
    <recommendedName>
        <fullName evidence="1">N-acetyltransferase domain-containing protein</fullName>
    </recommendedName>
</protein>
<gene>
    <name evidence="2" type="ORF">Csa_3G146520</name>
</gene>
<dbReference type="EMBL" id="CM002924">
    <property type="protein sequence ID" value="KGN56966.1"/>
    <property type="molecule type" value="Genomic_DNA"/>
</dbReference>
<proteinExistence type="predicted"/>
<dbReference type="Gramene" id="KGN56966">
    <property type="protein sequence ID" value="KGN56966"/>
    <property type="gene ID" value="Csa_3G146520"/>
</dbReference>
<reference evidence="2 3" key="2">
    <citation type="journal article" date="2009" name="PLoS ONE">
        <title>An integrated genetic and cytogenetic map of the cucumber genome.</title>
        <authorList>
            <person name="Ren Y."/>
            <person name="Zhang Z."/>
            <person name="Liu J."/>
            <person name="Staub J.E."/>
            <person name="Han Y."/>
            <person name="Cheng Z."/>
            <person name="Li X."/>
            <person name="Lu J."/>
            <person name="Miao H."/>
            <person name="Kang H."/>
            <person name="Xie B."/>
            <person name="Gu X."/>
            <person name="Wang X."/>
            <person name="Du Y."/>
            <person name="Jin W."/>
            <person name="Huang S."/>
        </authorList>
    </citation>
    <scope>NUCLEOTIDE SEQUENCE [LARGE SCALE GENOMIC DNA]</scope>
    <source>
        <strain evidence="3">cv. 9930</strain>
    </source>
</reference>
<dbReference type="PANTHER" id="PTHR46067:SF18">
    <property type="entry name" value="ACYL-COA N-ACYLTRANSFERASES (NAT) SUPERFAMILY PROTEIN"/>
    <property type="match status" value="1"/>
</dbReference>
<dbReference type="InterPro" id="IPR016181">
    <property type="entry name" value="Acyl_CoA_acyltransferase"/>
</dbReference>
<reference evidence="2 3" key="4">
    <citation type="journal article" date="2011" name="BMC Genomics">
        <title>RNA-Seq improves annotation of protein-coding genes in the cucumber genome.</title>
        <authorList>
            <person name="Li Z."/>
            <person name="Zhang Z."/>
            <person name="Yan P."/>
            <person name="Huang S."/>
            <person name="Fei Z."/>
            <person name="Lin K."/>
        </authorList>
    </citation>
    <scope>NUCLEOTIDE SEQUENCE [LARGE SCALE GENOMIC DNA]</scope>
    <source>
        <strain evidence="3">cv. 9930</strain>
    </source>
</reference>